<dbReference type="InterPro" id="IPR003593">
    <property type="entry name" value="AAA+_ATPase"/>
</dbReference>
<evidence type="ECO:0000256" key="8">
    <source>
        <dbReference type="ARBA" id="ARBA00022806"/>
    </source>
</evidence>
<evidence type="ECO:0000256" key="11">
    <source>
        <dbReference type="PROSITE-ProRule" id="PRU01341"/>
    </source>
</evidence>
<comment type="similarity">
    <text evidence="2">Belongs to the DNA2/NAM7 helicase family.</text>
</comment>
<evidence type="ECO:0000256" key="6">
    <source>
        <dbReference type="ARBA" id="ARBA00022771"/>
    </source>
</evidence>
<dbReference type="InterPro" id="IPR040812">
    <property type="entry name" value="UPF1_1B_dom"/>
</dbReference>
<dbReference type="Pfam" id="PF13086">
    <property type="entry name" value="AAA_11"/>
    <property type="match status" value="1"/>
</dbReference>
<feature type="region of interest" description="C3H" evidence="11">
    <location>
        <begin position="68"/>
        <end position="100"/>
    </location>
</feature>
<dbReference type="Pfam" id="PF18141">
    <property type="entry name" value="UPF1_1B_dom"/>
    <property type="match status" value="1"/>
</dbReference>
<sequence length="1012" mass="111517">MSASVDYQATGELERTVGGPRRRRHDDDDEGPDNSEDDDLESTTSTPADNAKFPGNLEEEKELAPHACAYCGIHNPSSVVKCLSCSKWFCSARGNTSSSHIEVQLHPESSLGDTVLECYNCGTKNSDTVVVLLCRQPCAAMPSSKDMNWDTSRWQPLIEDRSFLTWLVAAPSDQEQLRARHLSPQMIAKLEEMWKENSQATIADLEKATAVDDEPAPVLLRYDDAFQYQNIFGPLLKESQSQDGLIHLASFILPKLELGDVKLAVGDEMRLKYTGELRPKWEGVGYVIKIPNNQSDEVTIELRAKGDHKSVPTECTHNFTADYVWKSTSFDRMQLAMKTFAVDEMSVSGYIFHRLLGHEVAAAPMKTQMPKKFSVPGLPELNGSQINAVKSVLQRPLSLIQGPPGTGKTVTSATIIYHLARINGGQVLVCAPSNVAVDQLCERIHRTGLKTVRVTAKSREDVESPVGFLSLHEQLNQLKAELGELSSQDEKRLKQLTRAAEREILNNADVICCTCLKFRTVLIDESTQSAEPECMIPLVLGCKQVVLVGDHQQLGPVIMNKKAAKAGLNQSLFERLVILGCSPIRLNVQYRMHPCLSEFPSNMFYEGSLQNGITSFERLRREVDFPWPIMDNPMMFWSNLGNEEISASGTSYLNRTEAANVEKIVTRFFKAGVQPKDIGIITPYEGQRSYIVSSMQATGTFKKEHYKEIEVASVDAFQGREKDFIILSCVRSNDHQGIGFLSDPRRLNVALTRAKYGLVILGNPKVLSKHPLWNCLLQHFKERHCLVEGPLSNLQESLIQFSRPKQAYRGPQRFQMAYNHVSNATSGFMNGRNGHRNEFHDTGSVVGYIPDDVSSVHSSALGGVGISSGYPPMFQQFADSWPSLPGARRANGNRGKGAPSIAGESVAATESDITSSIIDGKGADQGGVSLAGLSINDMNKQPSLSQSDRLKRYVESGAREPYKPGVTDNGSIFGGSSASIRVTRGVPNHIHDDDDARSVSTAFASQIGGNYD</sequence>
<evidence type="ECO:0000256" key="10">
    <source>
        <dbReference type="ARBA" id="ARBA00022840"/>
    </source>
</evidence>
<evidence type="ECO:0000256" key="1">
    <source>
        <dbReference type="ARBA" id="ARBA00004496"/>
    </source>
</evidence>
<dbReference type="CDD" id="cd18039">
    <property type="entry name" value="DEXXQc_UPF1"/>
    <property type="match status" value="1"/>
</dbReference>
<keyword evidence="9 11" id="KW-0862">Zinc</keyword>
<comment type="caution">
    <text evidence="14">The sequence shown here is derived from an EMBL/GenBank/DDBJ whole genome shotgun (WGS) entry which is preliminary data.</text>
</comment>
<evidence type="ECO:0000256" key="4">
    <source>
        <dbReference type="ARBA" id="ARBA00022723"/>
    </source>
</evidence>
<keyword evidence="8" id="KW-0347">Helicase</keyword>
<reference evidence="14 15" key="1">
    <citation type="submission" date="2024-07" db="EMBL/GenBank/DDBJ databases">
        <title>Section-level genome sequencing and comparative genomics of Aspergillus sections Usti and Cavernicolus.</title>
        <authorList>
            <consortium name="Lawrence Berkeley National Laboratory"/>
            <person name="Nybo J.L."/>
            <person name="Vesth T.C."/>
            <person name="Theobald S."/>
            <person name="Frisvad J.C."/>
            <person name="Larsen T.O."/>
            <person name="Kjaerboelling I."/>
            <person name="Rothschild-Mancinelli K."/>
            <person name="Lyhne E.K."/>
            <person name="Kogle M.E."/>
            <person name="Barry K."/>
            <person name="Clum A."/>
            <person name="Na H."/>
            <person name="Ledsgaard L."/>
            <person name="Lin J."/>
            <person name="Lipzen A."/>
            <person name="Kuo A."/>
            <person name="Riley R."/>
            <person name="Mondo S."/>
            <person name="Labutti K."/>
            <person name="Haridas S."/>
            <person name="Pangalinan J."/>
            <person name="Salamov A.A."/>
            <person name="Simmons B.A."/>
            <person name="Magnuson J.K."/>
            <person name="Chen J."/>
            <person name="Drula E."/>
            <person name="Henrissat B."/>
            <person name="Wiebenga A."/>
            <person name="Lubbers R.J."/>
            <person name="Gomes A.C."/>
            <person name="Makela M.R."/>
            <person name="Stajich J."/>
            <person name="Grigoriev I.V."/>
            <person name="Mortensen U.H."/>
            <person name="De Vries R.P."/>
            <person name="Baker S.E."/>
            <person name="Andersen M.R."/>
        </authorList>
    </citation>
    <scope>NUCLEOTIDE SEQUENCE [LARGE SCALE GENOMIC DNA]</scope>
    <source>
        <strain evidence="14 15">CBS 588.65</strain>
    </source>
</reference>
<comment type="caution">
    <text evidence="11">Lacks conserved residue(s) required for the propagation of feature annotation.</text>
</comment>
<dbReference type="EMBL" id="JBFXLT010000001">
    <property type="protein sequence ID" value="KAL2823058.1"/>
    <property type="molecule type" value="Genomic_DNA"/>
</dbReference>
<dbReference type="Gene3D" id="2.40.30.230">
    <property type="match status" value="1"/>
</dbReference>
<name>A0ABR4I5M8_9EURO</name>
<evidence type="ECO:0000259" key="13">
    <source>
        <dbReference type="PROSITE" id="PS51997"/>
    </source>
</evidence>
<keyword evidence="6 11" id="KW-0863">Zinc-finger</keyword>
<keyword evidence="3" id="KW-0963">Cytoplasm</keyword>
<keyword evidence="4 11" id="KW-0479">Metal-binding</keyword>
<dbReference type="Proteomes" id="UP001610334">
    <property type="component" value="Unassembled WGS sequence"/>
</dbReference>
<dbReference type="SUPFAM" id="SSF52540">
    <property type="entry name" value="P-loop containing nucleoside triphosphate hydrolases"/>
    <property type="match status" value="1"/>
</dbReference>
<dbReference type="InterPro" id="IPR018999">
    <property type="entry name" value="UPF1_CH/ZBD"/>
</dbReference>
<organism evidence="14 15">
    <name type="scientific">Aspergillus granulosus</name>
    <dbReference type="NCBI Taxonomy" id="176169"/>
    <lineage>
        <taxon>Eukaryota</taxon>
        <taxon>Fungi</taxon>
        <taxon>Dikarya</taxon>
        <taxon>Ascomycota</taxon>
        <taxon>Pezizomycotina</taxon>
        <taxon>Eurotiomycetes</taxon>
        <taxon>Eurotiomycetidae</taxon>
        <taxon>Eurotiales</taxon>
        <taxon>Aspergillaceae</taxon>
        <taxon>Aspergillus</taxon>
        <taxon>Aspergillus subgen. Nidulantes</taxon>
    </lineage>
</organism>
<evidence type="ECO:0000256" key="5">
    <source>
        <dbReference type="ARBA" id="ARBA00022741"/>
    </source>
</evidence>
<feature type="domain" description="Upf1" evidence="13">
    <location>
        <begin position="60"/>
        <end position="197"/>
    </location>
</feature>
<dbReference type="Pfam" id="PF09416">
    <property type="entry name" value="UPF1_Zn_bind"/>
    <property type="match status" value="1"/>
</dbReference>
<keyword evidence="5" id="KW-0547">Nucleotide-binding</keyword>
<feature type="compositionally biased region" description="Acidic residues" evidence="12">
    <location>
        <begin position="27"/>
        <end position="41"/>
    </location>
</feature>
<dbReference type="Pfam" id="PF13087">
    <property type="entry name" value="AAA_12"/>
    <property type="match status" value="1"/>
</dbReference>
<evidence type="ECO:0000313" key="15">
    <source>
        <dbReference type="Proteomes" id="UP001610334"/>
    </source>
</evidence>
<dbReference type="PROSITE" id="PS51997">
    <property type="entry name" value="UPF1_CH_RICH"/>
    <property type="match status" value="1"/>
</dbReference>
<comment type="subcellular location">
    <subcellularLocation>
        <location evidence="1">Cytoplasm</location>
    </subcellularLocation>
</comment>
<proteinExistence type="inferred from homology"/>
<dbReference type="CDD" id="cd21407">
    <property type="entry name" value="1B_UPF1-like"/>
    <property type="match status" value="1"/>
</dbReference>
<dbReference type="PANTHER" id="PTHR10887:SF364">
    <property type="entry name" value="REGULATOR OF NONSENSE TRANSCRIPTS 1"/>
    <property type="match status" value="1"/>
</dbReference>
<evidence type="ECO:0000256" key="2">
    <source>
        <dbReference type="ARBA" id="ARBA00007913"/>
    </source>
</evidence>
<accession>A0ABR4I5M8</accession>
<dbReference type="GO" id="GO:0016787">
    <property type="term" value="F:hydrolase activity"/>
    <property type="evidence" value="ECO:0007669"/>
    <property type="project" value="UniProtKB-KW"/>
</dbReference>
<dbReference type="InterPro" id="IPR041677">
    <property type="entry name" value="DNA2/NAM7_AAA_11"/>
</dbReference>
<dbReference type="InterPro" id="IPR045055">
    <property type="entry name" value="DNA2/NAM7-like"/>
</dbReference>
<dbReference type="SMART" id="SM00382">
    <property type="entry name" value="AAA"/>
    <property type="match status" value="1"/>
</dbReference>
<keyword evidence="10" id="KW-0067">ATP-binding</keyword>
<evidence type="ECO:0000256" key="12">
    <source>
        <dbReference type="SAM" id="MobiDB-lite"/>
    </source>
</evidence>
<dbReference type="CDD" id="cd18808">
    <property type="entry name" value="SF1_C_Upf1"/>
    <property type="match status" value="1"/>
</dbReference>
<evidence type="ECO:0000256" key="3">
    <source>
        <dbReference type="ARBA" id="ARBA00022490"/>
    </source>
</evidence>
<evidence type="ECO:0000313" key="14">
    <source>
        <dbReference type="EMBL" id="KAL2823058.1"/>
    </source>
</evidence>
<protein>
    <submittedName>
        <fullName evidence="14">P-loop containing nucleoside triphosphate hydrolase protein</fullName>
    </submittedName>
</protein>
<gene>
    <name evidence="14" type="ORF">BJX63DRAFT_417435</name>
</gene>
<dbReference type="InterPro" id="IPR027417">
    <property type="entry name" value="P-loop_NTPase"/>
</dbReference>
<feature type="region of interest" description="Disordered" evidence="12">
    <location>
        <begin position="1"/>
        <end position="54"/>
    </location>
</feature>
<evidence type="ECO:0000256" key="9">
    <source>
        <dbReference type="ARBA" id="ARBA00022833"/>
    </source>
</evidence>
<dbReference type="CDD" id="cd21400">
    <property type="entry name" value="ZBD_UPF1-like"/>
    <property type="match status" value="1"/>
</dbReference>
<keyword evidence="15" id="KW-1185">Reference proteome</keyword>
<keyword evidence="7 14" id="KW-0378">Hydrolase</keyword>
<dbReference type="PANTHER" id="PTHR10887">
    <property type="entry name" value="DNA2/NAM7 HELICASE FAMILY"/>
    <property type="match status" value="1"/>
</dbReference>
<evidence type="ECO:0000256" key="7">
    <source>
        <dbReference type="ARBA" id="ARBA00022801"/>
    </source>
</evidence>
<dbReference type="InterPro" id="IPR047187">
    <property type="entry name" value="SF1_C_Upf1"/>
</dbReference>
<dbReference type="InterPro" id="IPR041679">
    <property type="entry name" value="DNA2/NAM7-like_C"/>
</dbReference>
<dbReference type="Gene3D" id="6.10.140.1240">
    <property type="match status" value="1"/>
</dbReference>
<dbReference type="Gene3D" id="3.40.50.300">
    <property type="entry name" value="P-loop containing nucleotide triphosphate hydrolases"/>
    <property type="match status" value="2"/>
</dbReference>